<protein>
    <submittedName>
        <fullName evidence="1">Uncharacterized protein</fullName>
    </submittedName>
</protein>
<evidence type="ECO:0000313" key="2">
    <source>
        <dbReference type="Proteomes" id="UP001060170"/>
    </source>
</evidence>
<dbReference type="EMBL" id="CM045869">
    <property type="protein sequence ID" value="KAI7955353.1"/>
    <property type="molecule type" value="Genomic_DNA"/>
</dbReference>
<evidence type="ECO:0000313" key="1">
    <source>
        <dbReference type="EMBL" id="KAI7955353.1"/>
    </source>
</evidence>
<name>A0ACC0EL57_9BASI</name>
<reference evidence="1 2" key="3">
    <citation type="journal article" date="2022" name="Microbiol. Spectr.">
        <title>Folding features and dynamics of 3D genome architecture in plant fungal pathogens.</title>
        <authorList>
            <person name="Xia C."/>
        </authorList>
    </citation>
    <scope>NUCLEOTIDE SEQUENCE [LARGE SCALE GENOMIC DNA]</scope>
    <source>
        <strain evidence="1 2">93-210</strain>
    </source>
</reference>
<comment type="caution">
    <text evidence="1">The sequence shown here is derived from an EMBL/GenBank/DDBJ whole genome shotgun (WGS) entry which is preliminary data.</text>
</comment>
<sequence length="1685" mass="186122">MNKPYYHCTPSNTSSTYPVQHHLPRSSVGSSQPHGDHPMTDHSAEYWGSLPIANQFALPHLSRSNSFRLAGNPPSNNPVGDRPANPPPQALQDGPPKAKRHKRGTNRSNNVDCVQLCPPAKPRSQATRKPRAKKPGDLSAPHGKKVQTLPTSHPPPASAPSRSAVPNAPCADGRHHPHPVPQPTDVIAVLEGAVSASENSTTASHPAPSFPVPSPTIVPLHRPTPPLEGISNPRPKKNLKHLRSREENGLGALPTPQPYDELMRKSIGNLVAHAQEGSKGAMSDDDRSFFVEFQAEQRRALAIKAIERGVSVAMVDKYLGQCLAMRNISDWNLFLKTEPAREKFRGAGKGGIAQHHPMAEIGAMWEDIGKKLPPDFAIDGRPADRLTSSERALDDNVGDSDPTASRNNALAVVSPPTLRGTVSMSTAAGQVQDFLDRWVHQANRVAQTCKCEMILFTVSKYLRADSYSLATTTHGATAFANLANKLDGQNTYATRFHAWAVGHSAEHIASLADPEEALVNRPRSLNQEDRGGLDSVALDQLRGETRQSRLPFEVGSPPANQHRGPQQTKFNPTRERNPKAAPGSGRQSPLPPDPLPNHTIHSKQPDQQYIPWSMSTNNTQAPPNGVFVPPEVWNQMQSMIAMFQVPKTTPTPPAVLSDPLGQTTPLMAAASDPFGHPDASSATALDPPSPLPDLRSPNSEDEPDNKEDNDDDDNHVSLSANKPDLEQDRVVAKVSPMIDFNGTPTLITDLSSFDYSSGEPLDPPPMCQFVSMSDLVAFCQKWARHHRFAVSKSHSVSGKNVYIRCDRYGQYRGSEVNKSGQQTATAKIGCPFLIYGSIPTSKKVTNKTWTMQIRDGHHNHEASIGPSAHAGHRALIPEQLEDIRRLWKSNLKPTQMLIQLRTSDPNTLATNRTISNAIQKFKRVDLAGRTPIEAMLCILKETNWSSEVKVNTAGKIQNLFFAHPGSIHLARLYHHVALLDATYKTNQYQIPLLHIIGQTATNRSFSIGFCFLTYEDDENYLWAVQCLKKLIWHHDRVPQVFITDREAALRNALHEVFPTSQANLCTWHLNKNITTNCKKHFGPGKSDANWQAFISTWRKVTQSKTPEIYNERYANLKAHLATRPAVLEYLEKNILPVKELFVVAWACQYPHLRNLDTSRVESGHAYLKTFIKNSTGDLLTLFESLSLAVDNQLMSVHESIGKDTMKMLVNLPKPLIPLLGKISSFAIKECKKQYERLLGDFDPTEPCSKTLTTGIGIPCAHKIAELMERDDGLSPDDFHLQWHLKYNPEATITDEEEIDLDEEIKKLSISLSHENPSDLAKIFEQIHQIAAGTHTAVPIQALEVKKNPKGRPNNKKKLDELSKKKGEGSTSTKRNPSAFEAVEADLEKEGELIEAELKKTTNKREANTKPDRRSKRSKIVNQNYAEDSEASNNDRKSDSLPGLADINRLAAGRPKSDEAGSEASYGEAIDNDALLALLDPKIKNAPIHLRYLISSIYNPPGDGNCGFRCVSKALGYDHSNNGLWRVREEMMVEITKNRATYSRLQGGEREIKKIENAIQVPEDAKNSSTVPPEKWLDKLSHGQILANTYARPVIFLSIASCTTFLPTRAPPPPESTPQPMYLLHVDGNHWVLPDVEAIDGVKPIPPPISSKKSTSKAVKAWLSYIQEGLALYNKGLVAATSQEKK</sequence>
<proteinExistence type="predicted"/>
<gene>
    <name evidence="1" type="ORF">MJO28_005753</name>
</gene>
<dbReference type="Proteomes" id="UP001060170">
    <property type="component" value="Chromosome 5"/>
</dbReference>
<organism evidence="1 2">
    <name type="scientific">Puccinia striiformis f. sp. tritici</name>
    <dbReference type="NCBI Taxonomy" id="168172"/>
    <lineage>
        <taxon>Eukaryota</taxon>
        <taxon>Fungi</taxon>
        <taxon>Dikarya</taxon>
        <taxon>Basidiomycota</taxon>
        <taxon>Pucciniomycotina</taxon>
        <taxon>Pucciniomycetes</taxon>
        <taxon>Pucciniales</taxon>
        <taxon>Pucciniaceae</taxon>
        <taxon>Puccinia</taxon>
    </lineage>
</organism>
<accession>A0ACC0EL57</accession>
<keyword evidence="2" id="KW-1185">Reference proteome</keyword>
<reference evidence="2" key="1">
    <citation type="journal article" date="2018" name="BMC Genomics">
        <title>Genomic insights into host adaptation between the wheat stripe rust pathogen (Puccinia striiformis f. sp. tritici) and the barley stripe rust pathogen (Puccinia striiformis f. sp. hordei).</title>
        <authorList>
            <person name="Xia C."/>
            <person name="Wang M."/>
            <person name="Yin C."/>
            <person name="Cornejo O.E."/>
            <person name="Hulbert S.H."/>
            <person name="Chen X."/>
        </authorList>
    </citation>
    <scope>NUCLEOTIDE SEQUENCE [LARGE SCALE GENOMIC DNA]</scope>
    <source>
        <strain evidence="2">93-210</strain>
    </source>
</reference>
<reference evidence="2" key="2">
    <citation type="journal article" date="2018" name="Mol. Plant Microbe Interact.">
        <title>Genome sequence resources for the wheat stripe rust pathogen (Puccinia striiformis f. sp. tritici) and the barley stripe rust pathogen (Puccinia striiformis f. sp. hordei).</title>
        <authorList>
            <person name="Xia C."/>
            <person name="Wang M."/>
            <person name="Yin C."/>
            <person name="Cornejo O.E."/>
            <person name="Hulbert S.H."/>
            <person name="Chen X."/>
        </authorList>
    </citation>
    <scope>NUCLEOTIDE SEQUENCE [LARGE SCALE GENOMIC DNA]</scope>
    <source>
        <strain evidence="2">93-210</strain>
    </source>
</reference>